<evidence type="ECO:0000256" key="1">
    <source>
        <dbReference type="SAM" id="MobiDB-lite"/>
    </source>
</evidence>
<evidence type="ECO:0000313" key="3">
    <source>
        <dbReference type="Proteomes" id="UP001058974"/>
    </source>
</evidence>
<gene>
    <name evidence="2" type="ORF">KIW84_022641</name>
</gene>
<organism evidence="2 3">
    <name type="scientific">Pisum sativum</name>
    <name type="common">Garden pea</name>
    <name type="synonym">Lathyrus oleraceus</name>
    <dbReference type="NCBI Taxonomy" id="3888"/>
    <lineage>
        <taxon>Eukaryota</taxon>
        <taxon>Viridiplantae</taxon>
        <taxon>Streptophyta</taxon>
        <taxon>Embryophyta</taxon>
        <taxon>Tracheophyta</taxon>
        <taxon>Spermatophyta</taxon>
        <taxon>Magnoliopsida</taxon>
        <taxon>eudicotyledons</taxon>
        <taxon>Gunneridae</taxon>
        <taxon>Pentapetalae</taxon>
        <taxon>rosids</taxon>
        <taxon>fabids</taxon>
        <taxon>Fabales</taxon>
        <taxon>Fabaceae</taxon>
        <taxon>Papilionoideae</taxon>
        <taxon>50 kb inversion clade</taxon>
        <taxon>NPAAA clade</taxon>
        <taxon>Hologalegina</taxon>
        <taxon>IRL clade</taxon>
        <taxon>Fabeae</taxon>
        <taxon>Lathyrus</taxon>
    </lineage>
</organism>
<accession>A0A9D4YGR9</accession>
<proteinExistence type="predicted"/>
<dbReference type="Proteomes" id="UP001058974">
    <property type="component" value="Chromosome 2"/>
</dbReference>
<name>A0A9D4YGR9_PEA</name>
<reference evidence="2 3" key="1">
    <citation type="journal article" date="2022" name="Nat. Genet.">
        <title>Improved pea reference genome and pan-genome highlight genomic features and evolutionary characteristics.</title>
        <authorList>
            <person name="Yang T."/>
            <person name="Liu R."/>
            <person name="Luo Y."/>
            <person name="Hu S."/>
            <person name="Wang D."/>
            <person name="Wang C."/>
            <person name="Pandey M.K."/>
            <person name="Ge S."/>
            <person name="Xu Q."/>
            <person name="Li N."/>
            <person name="Li G."/>
            <person name="Huang Y."/>
            <person name="Saxena R.K."/>
            <person name="Ji Y."/>
            <person name="Li M."/>
            <person name="Yan X."/>
            <person name="He Y."/>
            <person name="Liu Y."/>
            <person name="Wang X."/>
            <person name="Xiang C."/>
            <person name="Varshney R.K."/>
            <person name="Ding H."/>
            <person name="Gao S."/>
            <person name="Zong X."/>
        </authorList>
    </citation>
    <scope>NUCLEOTIDE SEQUENCE [LARGE SCALE GENOMIC DNA]</scope>
    <source>
        <strain evidence="2 3">cv. Zhongwan 6</strain>
    </source>
</reference>
<dbReference type="AlphaFoldDB" id="A0A9D4YGR9"/>
<dbReference type="EMBL" id="JAMSHJ010000002">
    <property type="protein sequence ID" value="KAI5436246.1"/>
    <property type="molecule type" value="Genomic_DNA"/>
</dbReference>
<dbReference type="Gramene" id="Psat02G0264100-T1">
    <property type="protein sequence ID" value="KAI5436246.1"/>
    <property type="gene ID" value="KIW84_022641"/>
</dbReference>
<comment type="caution">
    <text evidence="2">The sequence shown here is derived from an EMBL/GenBank/DDBJ whole genome shotgun (WGS) entry which is preliminary data.</text>
</comment>
<evidence type="ECO:0000313" key="2">
    <source>
        <dbReference type="EMBL" id="KAI5436246.1"/>
    </source>
</evidence>
<protein>
    <submittedName>
        <fullName evidence="2">Uncharacterized protein</fullName>
    </submittedName>
</protein>
<keyword evidence="3" id="KW-1185">Reference proteome</keyword>
<sequence length="187" mass="20615">MDASDHSSRVAAALAENASRKRDSNGKNLSLYNETAKALQNTGTGIIIHNRDAKTRPATGSADFAYMLPCIRSRYKIQTASETKHSPRLQRNRAILQASSPINKSHGMDSVHSCEFGQKFGTLGLRPKRWSLNTPKRILHPTSLLKKIMDLKPIGCSATVHVHRGPAPHFSPEAHFQVFLIFANCSS</sequence>
<feature type="region of interest" description="Disordered" evidence="1">
    <location>
        <begin position="1"/>
        <end position="28"/>
    </location>
</feature>